<evidence type="ECO:0000313" key="9">
    <source>
        <dbReference type="EMBL" id="ORY15167.1"/>
    </source>
</evidence>
<feature type="transmembrane region" description="Helical" evidence="7">
    <location>
        <begin position="140"/>
        <end position="160"/>
    </location>
</feature>
<feature type="transmembrane region" description="Helical" evidence="7">
    <location>
        <begin position="59"/>
        <end position="83"/>
    </location>
</feature>
<evidence type="ECO:0000256" key="6">
    <source>
        <dbReference type="SAM" id="MobiDB-lite"/>
    </source>
</evidence>
<proteinExistence type="inferred from homology"/>
<dbReference type="Gene3D" id="1.20.1250.20">
    <property type="entry name" value="MFS general substrate transporter like domains"/>
    <property type="match status" value="1"/>
</dbReference>
<feature type="transmembrane region" description="Helical" evidence="7">
    <location>
        <begin position="452"/>
        <end position="473"/>
    </location>
</feature>
<keyword evidence="5 7" id="KW-0472">Membrane</keyword>
<dbReference type="GO" id="GO:0005351">
    <property type="term" value="F:carbohydrate:proton symporter activity"/>
    <property type="evidence" value="ECO:0007669"/>
    <property type="project" value="TreeGrafter"/>
</dbReference>
<feature type="transmembrane region" description="Helical" evidence="7">
    <location>
        <begin position="205"/>
        <end position="228"/>
    </location>
</feature>
<dbReference type="SUPFAM" id="SSF103473">
    <property type="entry name" value="MFS general substrate transporter"/>
    <property type="match status" value="1"/>
</dbReference>
<evidence type="ECO:0000256" key="3">
    <source>
        <dbReference type="ARBA" id="ARBA00022692"/>
    </source>
</evidence>
<dbReference type="Pfam" id="PF00083">
    <property type="entry name" value="Sugar_tr"/>
    <property type="match status" value="1"/>
</dbReference>
<feature type="transmembrane region" description="Helical" evidence="7">
    <location>
        <begin position="356"/>
        <end position="378"/>
    </location>
</feature>
<feature type="region of interest" description="Disordered" evidence="6">
    <location>
        <begin position="1"/>
        <end position="20"/>
    </location>
</feature>
<keyword evidence="3 7" id="KW-0812">Transmembrane</keyword>
<evidence type="ECO:0000256" key="1">
    <source>
        <dbReference type="ARBA" id="ARBA00004141"/>
    </source>
</evidence>
<reference evidence="9 10" key="1">
    <citation type="submission" date="2016-07" db="EMBL/GenBank/DDBJ databases">
        <title>Pervasive Adenine N6-methylation of Active Genes in Fungi.</title>
        <authorList>
            <consortium name="DOE Joint Genome Institute"/>
            <person name="Mondo S.J."/>
            <person name="Dannebaum R.O."/>
            <person name="Kuo R.C."/>
            <person name="Labutti K."/>
            <person name="Haridas S."/>
            <person name="Kuo A."/>
            <person name="Salamov A."/>
            <person name="Ahrendt S.R."/>
            <person name="Lipzen A."/>
            <person name="Sullivan W."/>
            <person name="Andreopoulos W.B."/>
            <person name="Clum A."/>
            <person name="Lindquist E."/>
            <person name="Daum C."/>
            <person name="Ramamoorthy G.K."/>
            <person name="Gryganskyi A."/>
            <person name="Culley D."/>
            <person name="Magnuson J.K."/>
            <person name="James T.Y."/>
            <person name="O'Malley M.A."/>
            <person name="Stajich J.E."/>
            <person name="Spatafora J.W."/>
            <person name="Visel A."/>
            <person name="Grigoriev I.V."/>
        </authorList>
    </citation>
    <scope>NUCLEOTIDE SEQUENCE [LARGE SCALE GENOMIC DNA]</scope>
    <source>
        <strain evidence="9 10">CBS 115471</strain>
    </source>
</reference>
<organism evidence="9 10">
    <name type="scientific">Clohesyomyces aquaticus</name>
    <dbReference type="NCBI Taxonomy" id="1231657"/>
    <lineage>
        <taxon>Eukaryota</taxon>
        <taxon>Fungi</taxon>
        <taxon>Dikarya</taxon>
        <taxon>Ascomycota</taxon>
        <taxon>Pezizomycotina</taxon>
        <taxon>Dothideomycetes</taxon>
        <taxon>Pleosporomycetidae</taxon>
        <taxon>Pleosporales</taxon>
        <taxon>Lindgomycetaceae</taxon>
        <taxon>Clohesyomyces</taxon>
    </lineage>
</organism>
<comment type="similarity">
    <text evidence="2">Belongs to the major facilitator superfamily. Sugar transporter (TC 2.A.1.1) family.</text>
</comment>
<keyword evidence="10" id="KW-1185">Reference proteome</keyword>
<evidence type="ECO:0000256" key="4">
    <source>
        <dbReference type="ARBA" id="ARBA00022989"/>
    </source>
</evidence>
<accession>A0A1Y1ZYN2</accession>
<dbReference type="InterPro" id="IPR005828">
    <property type="entry name" value="MFS_sugar_transport-like"/>
</dbReference>
<comment type="caution">
    <text evidence="9">The sequence shown here is derived from an EMBL/GenBank/DDBJ whole genome shotgun (WGS) entry which is preliminary data.</text>
</comment>
<feature type="transmembrane region" description="Helical" evidence="7">
    <location>
        <begin position="322"/>
        <end position="344"/>
    </location>
</feature>
<name>A0A1Y1ZYN2_9PLEO</name>
<dbReference type="GO" id="GO:0016020">
    <property type="term" value="C:membrane"/>
    <property type="evidence" value="ECO:0007669"/>
    <property type="project" value="UniProtKB-SubCell"/>
</dbReference>
<dbReference type="OrthoDB" id="6612291at2759"/>
<dbReference type="PROSITE" id="PS00217">
    <property type="entry name" value="SUGAR_TRANSPORT_2"/>
    <property type="match status" value="1"/>
</dbReference>
<evidence type="ECO:0000259" key="8">
    <source>
        <dbReference type="PROSITE" id="PS50850"/>
    </source>
</evidence>
<evidence type="ECO:0000256" key="5">
    <source>
        <dbReference type="ARBA" id="ARBA00023136"/>
    </source>
</evidence>
<feature type="transmembrane region" description="Helical" evidence="7">
    <location>
        <begin position="103"/>
        <end position="131"/>
    </location>
</feature>
<dbReference type="EMBL" id="MCFA01000027">
    <property type="protein sequence ID" value="ORY15167.1"/>
    <property type="molecule type" value="Genomic_DNA"/>
</dbReference>
<evidence type="ECO:0000256" key="7">
    <source>
        <dbReference type="SAM" id="Phobius"/>
    </source>
</evidence>
<feature type="transmembrane region" description="Helical" evidence="7">
    <location>
        <begin position="172"/>
        <end position="193"/>
    </location>
</feature>
<dbReference type="InterPro" id="IPR020846">
    <property type="entry name" value="MFS_dom"/>
</dbReference>
<evidence type="ECO:0000313" key="10">
    <source>
        <dbReference type="Proteomes" id="UP000193144"/>
    </source>
</evidence>
<keyword evidence="4 7" id="KW-1133">Transmembrane helix</keyword>
<gene>
    <name evidence="9" type="ORF">BCR34DRAFT_478443</name>
</gene>
<feature type="transmembrane region" description="Helical" evidence="7">
    <location>
        <begin position="412"/>
        <end position="431"/>
    </location>
</feature>
<feature type="transmembrane region" description="Helical" evidence="7">
    <location>
        <begin position="485"/>
        <end position="503"/>
    </location>
</feature>
<protein>
    <submittedName>
        <fullName evidence="9">General substrate transporter</fullName>
    </submittedName>
</protein>
<dbReference type="Proteomes" id="UP000193144">
    <property type="component" value="Unassembled WGS sequence"/>
</dbReference>
<dbReference type="AlphaFoldDB" id="A0A1Y1ZYN2"/>
<feature type="domain" description="Major facilitator superfamily (MFS) profile" evidence="8">
    <location>
        <begin position="62"/>
        <end position="507"/>
    </location>
</feature>
<evidence type="ECO:0000256" key="2">
    <source>
        <dbReference type="ARBA" id="ARBA00010992"/>
    </source>
</evidence>
<dbReference type="PANTHER" id="PTHR48022">
    <property type="entry name" value="PLASTIDIC GLUCOSE TRANSPORTER 4"/>
    <property type="match status" value="1"/>
</dbReference>
<dbReference type="PROSITE" id="PS50850">
    <property type="entry name" value="MFS"/>
    <property type="match status" value="1"/>
</dbReference>
<sequence>MATVRDLGKHENLPDTKAVDNDTGTIIDQITESTSHFSNGEAWDEDRTLWQNIKRYRKVVGITFGLTSAILLYGFDNVIVGTVSGMPGFQKDFGEYLVKTDEWILPSSWLALWNVSSPIGAMCGSIAGAFLQDRIGRRRALALCSLLSAFSVAIMYVSYLPSSIDSRRGCFFAGRLFQGFSIGAVMTTTQTYMSEILPPILRGSGMAFFPVFTFLGQLTGALVIFGSLHKGKGYTIAFASQWPFSFVPILIALFIPESPAYHIRKNAISRALESQTRLDPRGTDTAATVEKMQKDIEHEAQLNKAASFAACFRGRNLRRTLIVMWANSLPCVFGLSLLAKASYFLQIVGMSSGNSVLFLILGIVLGLLANAVSVWAVSRVGRRKLIFASLGISAGLWLGMGIANCFHGSGVVWWTAASMMLVIVVCGVGVWPAAYAVAAETSSLQLRAKTQGIGWCVSAFTTAVAGIVLPYIFNPDAGNLRGKVGFTYVGSCVVGLGVSWLIVPEMKGRSIGEIDRMFEMGLSARGFEAWREDDRGSGTREWTAERPVV</sequence>
<dbReference type="PANTHER" id="PTHR48022:SF41">
    <property type="entry name" value="MAJOR FACILITATOR SUPERFAMILY (MFS) PROFILE DOMAIN-CONTAINING PROTEIN"/>
    <property type="match status" value="1"/>
</dbReference>
<feature type="transmembrane region" description="Helical" evidence="7">
    <location>
        <begin position="385"/>
        <end position="406"/>
    </location>
</feature>
<dbReference type="InterPro" id="IPR036259">
    <property type="entry name" value="MFS_trans_sf"/>
</dbReference>
<comment type="subcellular location">
    <subcellularLocation>
        <location evidence="1">Membrane</location>
        <topology evidence="1">Multi-pass membrane protein</topology>
    </subcellularLocation>
</comment>
<feature type="transmembrane region" description="Helical" evidence="7">
    <location>
        <begin position="234"/>
        <end position="255"/>
    </location>
</feature>
<dbReference type="InterPro" id="IPR005829">
    <property type="entry name" value="Sugar_transporter_CS"/>
</dbReference>
<dbReference type="InterPro" id="IPR050360">
    <property type="entry name" value="MFS_Sugar_Transporters"/>
</dbReference>